<dbReference type="Pfam" id="PF01138">
    <property type="entry name" value="RNase_PH"/>
    <property type="match status" value="1"/>
</dbReference>
<dbReference type="Gene3D" id="3.30.230.70">
    <property type="entry name" value="GHMP Kinase, N-terminal domain"/>
    <property type="match status" value="1"/>
</dbReference>
<dbReference type="GO" id="GO:0005739">
    <property type="term" value="C:mitochondrion"/>
    <property type="evidence" value="ECO:0007669"/>
    <property type="project" value="TreeGrafter"/>
</dbReference>
<proteinExistence type="predicted"/>
<dbReference type="GO" id="GO:0005829">
    <property type="term" value="C:cytosol"/>
    <property type="evidence" value="ECO:0007669"/>
    <property type="project" value="TreeGrafter"/>
</dbReference>
<dbReference type="InterPro" id="IPR012162">
    <property type="entry name" value="PNPase"/>
</dbReference>
<evidence type="ECO:0000313" key="4">
    <source>
        <dbReference type="Proteomes" id="UP000639772"/>
    </source>
</evidence>
<dbReference type="PANTHER" id="PTHR11252">
    <property type="entry name" value="POLYRIBONUCLEOTIDE NUCLEOTIDYLTRANSFERASE"/>
    <property type="match status" value="1"/>
</dbReference>
<dbReference type="AlphaFoldDB" id="A0A835RC74"/>
<dbReference type="GO" id="GO:0000965">
    <property type="term" value="P:mitochondrial RNA 3'-end processing"/>
    <property type="evidence" value="ECO:0007669"/>
    <property type="project" value="TreeGrafter"/>
</dbReference>
<dbReference type="OrthoDB" id="437922at2759"/>
<dbReference type="GO" id="GO:0009570">
    <property type="term" value="C:chloroplast stroma"/>
    <property type="evidence" value="ECO:0007669"/>
    <property type="project" value="TreeGrafter"/>
</dbReference>
<protein>
    <recommendedName>
        <fullName evidence="2">Exoribonuclease phosphorolytic domain-containing protein</fullName>
    </recommendedName>
</protein>
<organism evidence="3 4">
    <name type="scientific">Vanilla planifolia</name>
    <name type="common">Vanilla</name>
    <dbReference type="NCBI Taxonomy" id="51239"/>
    <lineage>
        <taxon>Eukaryota</taxon>
        <taxon>Viridiplantae</taxon>
        <taxon>Streptophyta</taxon>
        <taxon>Embryophyta</taxon>
        <taxon>Tracheophyta</taxon>
        <taxon>Spermatophyta</taxon>
        <taxon>Magnoliopsida</taxon>
        <taxon>Liliopsida</taxon>
        <taxon>Asparagales</taxon>
        <taxon>Orchidaceae</taxon>
        <taxon>Vanilloideae</taxon>
        <taxon>Vanilleae</taxon>
        <taxon>Vanilla</taxon>
    </lineage>
</organism>
<dbReference type="InterPro" id="IPR020568">
    <property type="entry name" value="Ribosomal_Su5_D2-typ_SF"/>
</dbReference>
<evidence type="ECO:0000256" key="1">
    <source>
        <dbReference type="ARBA" id="ARBA00022884"/>
    </source>
</evidence>
<dbReference type="SUPFAM" id="SSF54211">
    <property type="entry name" value="Ribosomal protein S5 domain 2-like"/>
    <property type="match status" value="1"/>
</dbReference>
<accession>A0A835RC74</accession>
<dbReference type="Proteomes" id="UP000639772">
    <property type="component" value="Unassembled WGS sequence"/>
</dbReference>
<evidence type="ECO:0000259" key="2">
    <source>
        <dbReference type="Pfam" id="PF01138"/>
    </source>
</evidence>
<dbReference type="InterPro" id="IPR001247">
    <property type="entry name" value="ExoRNase_PH_dom1"/>
</dbReference>
<gene>
    <name evidence="3" type="ORF">HPP92_011351</name>
</gene>
<dbReference type="GO" id="GO:0000958">
    <property type="term" value="P:mitochondrial mRNA catabolic process"/>
    <property type="evidence" value="ECO:0007669"/>
    <property type="project" value="TreeGrafter"/>
</dbReference>
<dbReference type="PANTHER" id="PTHR11252:SF16">
    <property type="entry name" value="POLYRIBONUCLEOTIDE NUCLEOTIDYLTRANSFERASE 2, MITOCHONDRIAL"/>
    <property type="match status" value="1"/>
</dbReference>
<name>A0A835RC74_VANPL</name>
<keyword evidence="1" id="KW-0694">RNA-binding</keyword>
<dbReference type="InterPro" id="IPR027408">
    <property type="entry name" value="PNPase/RNase_PH_dom_sf"/>
</dbReference>
<reference evidence="3 4" key="1">
    <citation type="journal article" date="2020" name="Nat. Food">
        <title>A phased Vanilla planifolia genome enables genetic improvement of flavour and production.</title>
        <authorList>
            <person name="Hasing T."/>
            <person name="Tang H."/>
            <person name="Brym M."/>
            <person name="Khazi F."/>
            <person name="Huang T."/>
            <person name="Chambers A.H."/>
        </authorList>
    </citation>
    <scope>NUCLEOTIDE SEQUENCE [LARGE SCALE GENOMIC DNA]</scope>
    <source>
        <tissue evidence="3">Leaf</tissue>
    </source>
</reference>
<sequence length="130" mass="14286">MATAIALKVAKKHRSLALPRLLSWRCPGILRFCNSGLELLSQSLPEAESEMESNITSFAQIPGRKVLETFVEEFEIGSRTIRLETGKIARFANGSVVIRMDDTNVLSTVSSAKTDGSRDFLPLSISPTIF</sequence>
<dbReference type="GO" id="GO:0003723">
    <property type="term" value="F:RNA binding"/>
    <property type="evidence" value="ECO:0007669"/>
    <property type="project" value="UniProtKB-KW"/>
</dbReference>
<dbReference type="GO" id="GO:0000175">
    <property type="term" value="F:3'-5'-RNA exonuclease activity"/>
    <property type="evidence" value="ECO:0007669"/>
    <property type="project" value="TreeGrafter"/>
</dbReference>
<dbReference type="EMBL" id="JADCNM010000005">
    <property type="protein sequence ID" value="KAG0483267.1"/>
    <property type="molecule type" value="Genomic_DNA"/>
</dbReference>
<dbReference type="GO" id="GO:0004654">
    <property type="term" value="F:polyribonucleotide nucleotidyltransferase activity"/>
    <property type="evidence" value="ECO:0007669"/>
    <property type="project" value="InterPro"/>
</dbReference>
<evidence type="ECO:0000313" key="3">
    <source>
        <dbReference type="EMBL" id="KAG0483267.1"/>
    </source>
</evidence>
<comment type="caution">
    <text evidence="3">The sequence shown here is derived from an EMBL/GenBank/DDBJ whole genome shotgun (WGS) entry which is preliminary data.</text>
</comment>
<feature type="domain" description="Exoribonuclease phosphorolytic" evidence="2">
    <location>
        <begin position="78"/>
        <end position="122"/>
    </location>
</feature>